<evidence type="ECO:0000313" key="1">
    <source>
        <dbReference type="EMBL" id="KAF2477213.1"/>
    </source>
</evidence>
<reference evidence="1" key="1">
    <citation type="journal article" date="2020" name="Stud. Mycol.">
        <title>101 Dothideomycetes genomes: a test case for predicting lifestyles and emergence of pathogens.</title>
        <authorList>
            <person name="Haridas S."/>
            <person name="Albert R."/>
            <person name="Binder M."/>
            <person name="Bloem J."/>
            <person name="Labutti K."/>
            <person name="Salamov A."/>
            <person name="Andreopoulos B."/>
            <person name="Baker S."/>
            <person name="Barry K."/>
            <person name="Bills G."/>
            <person name="Bluhm B."/>
            <person name="Cannon C."/>
            <person name="Castanera R."/>
            <person name="Culley D."/>
            <person name="Daum C."/>
            <person name="Ezra D."/>
            <person name="Gonzalez J."/>
            <person name="Henrissat B."/>
            <person name="Kuo A."/>
            <person name="Liang C."/>
            <person name="Lipzen A."/>
            <person name="Lutzoni F."/>
            <person name="Magnuson J."/>
            <person name="Mondo S."/>
            <person name="Nolan M."/>
            <person name="Ohm R."/>
            <person name="Pangilinan J."/>
            <person name="Park H.-J."/>
            <person name="Ramirez L."/>
            <person name="Alfaro M."/>
            <person name="Sun H."/>
            <person name="Tritt A."/>
            <person name="Yoshinaga Y."/>
            <person name="Zwiers L.-H."/>
            <person name="Turgeon B."/>
            <person name="Goodwin S."/>
            <person name="Spatafora J."/>
            <person name="Crous P."/>
            <person name="Grigoriev I."/>
        </authorList>
    </citation>
    <scope>NUCLEOTIDE SEQUENCE</scope>
    <source>
        <strain evidence="1">ATCC 200398</strain>
    </source>
</reference>
<sequence length="372" mass="41572">MIRKCNLEGCPINSKLGSSRWAIRCWEKDTDAASHLFFAFYSLSQDSVASKTLVSQTKCPPVLMQIFMTRIVIVVDLVLPMLFALLLRTKNFEITQHIESLFPLLNRVLPSPITLKRFAKRARENQSISQEPIPMRKPPPKKLKKNTGGSGFRMMFGKKDKVARSETPREPENGLQAPESGLGRRMFQLRMKPSPTIEPVEKSPVPSEGTKKPEPVLTHSTATSKSAARPPMTTTKYFGADHAFAKFHQGPMNNMPAFVSNDGSDDKAMTVRPPPPLNRQEVPKPESIDEECYEREEHPHTTSAPTRDDVSEESADLTCGIRKNAAERAARLSEEQSRRSQSQSNCTGEGETSGEETIERRVSCIPASASYW</sequence>
<dbReference type="Proteomes" id="UP000799755">
    <property type="component" value="Unassembled WGS sequence"/>
</dbReference>
<gene>
    <name evidence="1" type="ORF">BDR25DRAFT_349147</name>
</gene>
<protein>
    <submittedName>
        <fullName evidence="1">Uncharacterized protein</fullName>
    </submittedName>
</protein>
<accession>A0ACB6RD00</accession>
<organism evidence="1 2">
    <name type="scientific">Lindgomyces ingoldianus</name>
    <dbReference type="NCBI Taxonomy" id="673940"/>
    <lineage>
        <taxon>Eukaryota</taxon>
        <taxon>Fungi</taxon>
        <taxon>Dikarya</taxon>
        <taxon>Ascomycota</taxon>
        <taxon>Pezizomycotina</taxon>
        <taxon>Dothideomycetes</taxon>
        <taxon>Pleosporomycetidae</taxon>
        <taxon>Pleosporales</taxon>
        <taxon>Lindgomycetaceae</taxon>
        <taxon>Lindgomyces</taxon>
    </lineage>
</organism>
<keyword evidence="2" id="KW-1185">Reference proteome</keyword>
<dbReference type="EMBL" id="MU003493">
    <property type="protein sequence ID" value="KAF2477213.1"/>
    <property type="molecule type" value="Genomic_DNA"/>
</dbReference>
<proteinExistence type="predicted"/>
<comment type="caution">
    <text evidence="1">The sequence shown here is derived from an EMBL/GenBank/DDBJ whole genome shotgun (WGS) entry which is preliminary data.</text>
</comment>
<evidence type="ECO:0000313" key="2">
    <source>
        <dbReference type="Proteomes" id="UP000799755"/>
    </source>
</evidence>
<name>A0ACB6RD00_9PLEO</name>